<feature type="transmembrane region" description="Helical" evidence="2">
    <location>
        <begin position="150"/>
        <end position="168"/>
    </location>
</feature>
<keyword evidence="2" id="KW-0472">Membrane</keyword>
<feature type="transmembrane region" description="Helical" evidence="2">
    <location>
        <begin position="174"/>
        <end position="202"/>
    </location>
</feature>
<feature type="compositionally biased region" description="Low complexity" evidence="1">
    <location>
        <begin position="256"/>
        <end position="266"/>
    </location>
</feature>
<dbReference type="AlphaFoldDB" id="A0A290Z1S4"/>
<keyword evidence="2" id="KW-0812">Transmembrane</keyword>
<accession>A0A290Z1S4</accession>
<evidence type="ECO:0000313" key="3">
    <source>
        <dbReference type="EMBL" id="ATE52986.1"/>
    </source>
</evidence>
<keyword evidence="2" id="KW-1133">Transmembrane helix</keyword>
<sequence length="297" mass="30824">MGSEITSGLGQAWALVATFVPKLLGFLLVLAVGWFIAKALSRGAGFLLRRLGFERLVERAGMRRVVAQSPIDASGLIVRLVYYFVLLMSLQLAFSVFGAENAVSALLTDVIAYLPRIVVALVLVLVASAIGRALRTMITGAIGPRSYTKLLGGAAQGFIVALGAIAALNQLGIAVAVTMPVLIAVLATAAGVIIVGVGGGLVRPMQQRWETALQRMQQETAILTPQPRQSQEQRTSPQERAGHDRAGAGQSGAGQSGAMTSGAAQQEPVTAGIRQRGGAADAPTPPSGIPRPGTENI</sequence>
<dbReference type="EMBL" id="CP023445">
    <property type="protein sequence ID" value="ATE52986.1"/>
    <property type="molecule type" value="Genomic_DNA"/>
</dbReference>
<feature type="transmembrane region" description="Helical" evidence="2">
    <location>
        <begin position="110"/>
        <end position="130"/>
    </location>
</feature>
<name>A0A290Z1S4_9PSEU</name>
<keyword evidence="4" id="KW-1185">Reference proteome</keyword>
<evidence type="ECO:0000313" key="4">
    <source>
        <dbReference type="Proteomes" id="UP000218505"/>
    </source>
</evidence>
<dbReference type="Proteomes" id="UP000218505">
    <property type="component" value="Chromosome"/>
</dbReference>
<dbReference type="InterPro" id="IPR008910">
    <property type="entry name" value="MSC_TM_helix"/>
</dbReference>
<protein>
    <recommendedName>
        <fullName evidence="5">CmpX</fullName>
    </recommendedName>
</protein>
<dbReference type="RefSeq" id="WP_096491958.1">
    <property type="nucleotide sequence ID" value="NZ_CP023445.1"/>
</dbReference>
<feature type="region of interest" description="Disordered" evidence="1">
    <location>
        <begin position="221"/>
        <end position="297"/>
    </location>
</feature>
<gene>
    <name evidence="3" type="ORF">CNX65_06575</name>
</gene>
<feature type="transmembrane region" description="Helical" evidence="2">
    <location>
        <begin position="80"/>
        <end position="98"/>
    </location>
</feature>
<dbReference type="Pfam" id="PF05552">
    <property type="entry name" value="MS_channel_1st_1"/>
    <property type="match status" value="2"/>
</dbReference>
<evidence type="ECO:0000256" key="1">
    <source>
        <dbReference type="SAM" id="MobiDB-lite"/>
    </source>
</evidence>
<reference evidence="3" key="1">
    <citation type="submission" date="2017-09" db="EMBL/GenBank/DDBJ databases">
        <title>Complete Genome Sequence of ansamitocin-producing Bacterium Actinosynnema pretiosum X47.</title>
        <authorList>
            <person name="Cao G."/>
            <person name="Zong G."/>
            <person name="Zhong C."/>
            <person name="Fu J."/>
        </authorList>
    </citation>
    <scope>NUCLEOTIDE SEQUENCE [LARGE SCALE GENOMIC DNA]</scope>
    <source>
        <strain evidence="3">X47</strain>
    </source>
</reference>
<evidence type="ECO:0008006" key="5">
    <source>
        <dbReference type="Google" id="ProtNLM"/>
    </source>
</evidence>
<organism evidence="3 4">
    <name type="scientific">Actinosynnema pretiosum</name>
    <dbReference type="NCBI Taxonomy" id="42197"/>
    <lineage>
        <taxon>Bacteria</taxon>
        <taxon>Bacillati</taxon>
        <taxon>Actinomycetota</taxon>
        <taxon>Actinomycetes</taxon>
        <taxon>Pseudonocardiales</taxon>
        <taxon>Pseudonocardiaceae</taxon>
        <taxon>Actinosynnema</taxon>
    </lineage>
</organism>
<feature type="compositionally biased region" description="Polar residues" evidence="1">
    <location>
        <begin position="221"/>
        <end position="238"/>
    </location>
</feature>
<evidence type="ECO:0000256" key="2">
    <source>
        <dbReference type="SAM" id="Phobius"/>
    </source>
</evidence>
<feature type="transmembrane region" description="Helical" evidence="2">
    <location>
        <begin position="12"/>
        <end position="37"/>
    </location>
</feature>
<proteinExistence type="predicted"/>
<dbReference type="KEGG" id="apre:CNX65_06575"/>